<dbReference type="Pfam" id="PF08486">
    <property type="entry name" value="SpoIID"/>
    <property type="match status" value="1"/>
</dbReference>
<dbReference type="Proteomes" id="UP000297714">
    <property type="component" value="Unassembled WGS sequence"/>
</dbReference>
<keyword evidence="1" id="KW-0472">Membrane</keyword>
<gene>
    <name evidence="3" type="primary">lytB</name>
    <name evidence="3" type="ORF">CAGA_20240</name>
</gene>
<dbReference type="InterPro" id="IPR013693">
    <property type="entry name" value="SpoIID/LytB_N"/>
</dbReference>
<evidence type="ECO:0000313" key="4">
    <source>
        <dbReference type="Proteomes" id="UP000297714"/>
    </source>
</evidence>
<dbReference type="NCBIfam" id="TIGR02669">
    <property type="entry name" value="SpoIID_LytB"/>
    <property type="match status" value="1"/>
</dbReference>
<name>A0A4Z0XZ59_9FIRM</name>
<evidence type="ECO:0000259" key="2">
    <source>
        <dbReference type="Pfam" id="PF08486"/>
    </source>
</evidence>
<keyword evidence="4" id="KW-1185">Reference proteome</keyword>
<organism evidence="3 4">
    <name type="scientific">Caproiciproducens galactitolivorans</name>
    <dbReference type="NCBI Taxonomy" id="642589"/>
    <lineage>
        <taxon>Bacteria</taxon>
        <taxon>Bacillati</taxon>
        <taxon>Bacillota</taxon>
        <taxon>Clostridia</taxon>
        <taxon>Eubacteriales</taxon>
        <taxon>Acutalibacteraceae</taxon>
        <taxon>Caproiciproducens</taxon>
    </lineage>
</organism>
<accession>A0A4Z0XZ59</accession>
<sequence>MKATSLQKDPIFKTLPYWKRERGRRYFPWKFWTPIHQILCSTEKRWIEMKGKAFLGLLLFLIMFTVPFLSIGAKIPDKTDKLKKAASSVPLAKPQQQSVAPGTKSAVSGFKILDTKSNTVITADDRSFLYGAIVTEMSPDFHPEALKAQGVAAYTYYSRLREQQRSNPTASLKGADFAADTQGWQIYVTKEQMKQRWGANFDTYYNKLTKVVDAIYGKVLKSDGELADATYYAISSGNTETSEDIWGGKRKYLVAVASPGDVFASGYQTTATFSTAQFKAAVLKTAPKANLSGDPSTWVGNIQRTASGTIKNIQIGGVNIKGSDIRSAFALRSPNFSISYANGTFTFLVKGYGHGVGMSQVGANYMASQGASYQQILAWYYPTTTLTTLH</sequence>
<comment type="caution">
    <text evidence="3">The sequence shown here is derived from an EMBL/GenBank/DDBJ whole genome shotgun (WGS) entry which is preliminary data.</text>
</comment>
<evidence type="ECO:0000256" key="1">
    <source>
        <dbReference type="SAM" id="Phobius"/>
    </source>
</evidence>
<proteinExistence type="predicted"/>
<feature type="transmembrane region" description="Helical" evidence="1">
    <location>
        <begin position="53"/>
        <end position="73"/>
    </location>
</feature>
<dbReference type="EMBL" id="SRMQ01000010">
    <property type="protein sequence ID" value="TGJ75817.1"/>
    <property type="molecule type" value="Genomic_DNA"/>
</dbReference>
<dbReference type="NCBIfam" id="TIGR02870">
    <property type="entry name" value="spore_II_D"/>
    <property type="match status" value="1"/>
</dbReference>
<evidence type="ECO:0000313" key="3">
    <source>
        <dbReference type="EMBL" id="TGJ75817.1"/>
    </source>
</evidence>
<feature type="domain" description="Sporulation stage II protein D amidase enhancer LytB N-terminal" evidence="2">
    <location>
        <begin position="119"/>
        <end position="220"/>
    </location>
</feature>
<dbReference type="InterPro" id="IPR014225">
    <property type="entry name" value="Spore_II_D_firmicutes"/>
</dbReference>
<keyword evidence="1" id="KW-0812">Transmembrane</keyword>
<dbReference type="InterPro" id="IPR013486">
    <property type="entry name" value="SpoIID/LytB"/>
</dbReference>
<dbReference type="AlphaFoldDB" id="A0A4Z0XZ59"/>
<reference evidence="3 4" key="1">
    <citation type="submission" date="2019-04" db="EMBL/GenBank/DDBJ databases">
        <authorList>
            <person name="Poehlein A."/>
            <person name="Bengelsdorf F.R."/>
            <person name="Duerre P."/>
            <person name="Daniel R."/>
        </authorList>
    </citation>
    <scope>NUCLEOTIDE SEQUENCE [LARGE SCALE GENOMIC DNA]</scope>
    <source>
        <strain evidence="3 4">BS-1</strain>
    </source>
</reference>
<keyword evidence="1" id="KW-1133">Transmembrane helix</keyword>
<dbReference type="GO" id="GO:0030435">
    <property type="term" value="P:sporulation resulting in formation of a cellular spore"/>
    <property type="evidence" value="ECO:0007669"/>
    <property type="project" value="InterPro"/>
</dbReference>
<protein>
    <submittedName>
        <fullName evidence="3">Amidase enhancer</fullName>
    </submittedName>
</protein>